<comment type="caution">
    <text evidence="1">The sequence shown here is derived from an EMBL/GenBank/DDBJ whole genome shotgun (WGS) entry which is preliminary data.</text>
</comment>
<dbReference type="EMBL" id="AJWZ01006483">
    <property type="protein sequence ID" value="EKC59642.1"/>
    <property type="molecule type" value="Genomic_DNA"/>
</dbReference>
<name>K1SG86_9ZZZZ</name>
<proteinExistence type="predicted"/>
<protein>
    <submittedName>
        <fullName evidence="1">MiaB-like tRNA modifying enzyme</fullName>
    </submittedName>
</protein>
<evidence type="ECO:0000313" key="1">
    <source>
        <dbReference type="EMBL" id="EKC59642.1"/>
    </source>
</evidence>
<sequence length="99" mass="11148">TAAARRTDHVAHDIAVKRYHTMSNLAKKLKEEYFRSCVGKTEKVLIQRRESEEYANGLTPQYVPVRIYGSDANRQDIITVQITGASGSDFCVGEEIKCL</sequence>
<accession>K1SG86</accession>
<feature type="non-terminal residue" evidence="1">
    <location>
        <position position="1"/>
    </location>
</feature>
<dbReference type="AlphaFoldDB" id="K1SG86"/>
<reference evidence="1" key="1">
    <citation type="journal article" date="2013" name="Environ. Microbiol.">
        <title>Microbiota from the distal guts of lean and obese adolescents exhibit partial functional redundancy besides clear differences in community structure.</title>
        <authorList>
            <person name="Ferrer M."/>
            <person name="Ruiz A."/>
            <person name="Lanza F."/>
            <person name="Haange S.B."/>
            <person name="Oberbach A."/>
            <person name="Till H."/>
            <person name="Bargiela R."/>
            <person name="Campoy C."/>
            <person name="Segura M.T."/>
            <person name="Richter M."/>
            <person name="von Bergen M."/>
            <person name="Seifert J."/>
            <person name="Suarez A."/>
        </authorList>
    </citation>
    <scope>NUCLEOTIDE SEQUENCE</scope>
</reference>
<organism evidence="1">
    <name type="scientific">human gut metagenome</name>
    <dbReference type="NCBI Taxonomy" id="408170"/>
    <lineage>
        <taxon>unclassified sequences</taxon>
        <taxon>metagenomes</taxon>
        <taxon>organismal metagenomes</taxon>
    </lineage>
</organism>
<gene>
    <name evidence="1" type="ORF">OBE_09395</name>
</gene>